<organism evidence="2 3">
    <name type="scientific">Carnegiea gigantea</name>
    <dbReference type="NCBI Taxonomy" id="171969"/>
    <lineage>
        <taxon>Eukaryota</taxon>
        <taxon>Viridiplantae</taxon>
        <taxon>Streptophyta</taxon>
        <taxon>Embryophyta</taxon>
        <taxon>Tracheophyta</taxon>
        <taxon>Spermatophyta</taxon>
        <taxon>Magnoliopsida</taxon>
        <taxon>eudicotyledons</taxon>
        <taxon>Gunneridae</taxon>
        <taxon>Pentapetalae</taxon>
        <taxon>Caryophyllales</taxon>
        <taxon>Cactineae</taxon>
        <taxon>Cactaceae</taxon>
        <taxon>Cactoideae</taxon>
        <taxon>Echinocereeae</taxon>
        <taxon>Carnegiea</taxon>
    </lineage>
</organism>
<accession>A0A9Q1GRM4</accession>
<gene>
    <name evidence="2" type="ORF">Cgig2_001732</name>
</gene>
<evidence type="ECO:0000313" key="2">
    <source>
        <dbReference type="EMBL" id="KAJ8424029.1"/>
    </source>
</evidence>
<reference evidence="2" key="1">
    <citation type="submission" date="2022-04" db="EMBL/GenBank/DDBJ databases">
        <title>Carnegiea gigantea Genome sequencing and assembly v2.</title>
        <authorList>
            <person name="Copetti D."/>
            <person name="Sanderson M.J."/>
            <person name="Burquez A."/>
            <person name="Wojciechowski M.F."/>
        </authorList>
    </citation>
    <scope>NUCLEOTIDE SEQUENCE</scope>
    <source>
        <strain evidence="2">SGP5-SGP5p</strain>
        <tissue evidence="2">Aerial part</tissue>
    </source>
</reference>
<sequence length="185" mass="19789">MTPCCVVALPRLVAASPPTPAGHRPAAHSRRPSTSCPFLSGFSSFRTSRDFIVLTPILKSPSAFDPPPLPERLRPQPPASVNLPTAQHCPPPHNPAPGLQPPTDHAPQLPAFLPSPPPDQDLLLPTAQYCPQPRSKPPTAVDTADRPRPIAPHCQSSCCSLLAHSPLHHQSHRPQQASKVPRSVA</sequence>
<name>A0A9Q1GRM4_9CARY</name>
<keyword evidence="3" id="KW-1185">Reference proteome</keyword>
<dbReference type="EMBL" id="JAKOGI010001801">
    <property type="protein sequence ID" value="KAJ8424029.1"/>
    <property type="molecule type" value="Genomic_DNA"/>
</dbReference>
<feature type="region of interest" description="Disordered" evidence="1">
    <location>
        <begin position="75"/>
        <end position="149"/>
    </location>
</feature>
<feature type="compositionally biased region" description="Pro residues" evidence="1">
    <location>
        <begin position="89"/>
        <end position="100"/>
    </location>
</feature>
<comment type="caution">
    <text evidence="2">The sequence shown here is derived from an EMBL/GenBank/DDBJ whole genome shotgun (WGS) entry which is preliminary data.</text>
</comment>
<evidence type="ECO:0000313" key="3">
    <source>
        <dbReference type="Proteomes" id="UP001153076"/>
    </source>
</evidence>
<evidence type="ECO:0000256" key="1">
    <source>
        <dbReference type="SAM" id="MobiDB-lite"/>
    </source>
</evidence>
<proteinExistence type="predicted"/>
<dbReference type="Proteomes" id="UP001153076">
    <property type="component" value="Unassembled WGS sequence"/>
</dbReference>
<dbReference type="AlphaFoldDB" id="A0A9Q1GRM4"/>
<protein>
    <submittedName>
        <fullName evidence="2">Uncharacterized protein</fullName>
    </submittedName>
</protein>
<feature type="region of interest" description="Disordered" evidence="1">
    <location>
        <begin position="165"/>
        <end position="185"/>
    </location>
</feature>